<protein>
    <recommendedName>
        <fullName evidence="4">Retrovirus-related Pol polyprotein from transposon RE2</fullName>
    </recommendedName>
</protein>
<gene>
    <name evidence="2" type="ORF">CK203_004466</name>
</gene>
<feature type="compositionally biased region" description="Polar residues" evidence="1">
    <location>
        <begin position="20"/>
        <end position="32"/>
    </location>
</feature>
<evidence type="ECO:0008006" key="4">
    <source>
        <dbReference type="Google" id="ProtNLM"/>
    </source>
</evidence>
<proteinExistence type="predicted"/>
<organism evidence="2 3">
    <name type="scientific">Vitis vinifera</name>
    <name type="common">Grape</name>
    <dbReference type="NCBI Taxonomy" id="29760"/>
    <lineage>
        <taxon>Eukaryota</taxon>
        <taxon>Viridiplantae</taxon>
        <taxon>Streptophyta</taxon>
        <taxon>Embryophyta</taxon>
        <taxon>Tracheophyta</taxon>
        <taxon>Spermatophyta</taxon>
        <taxon>Magnoliopsida</taxon>
        <taxon>eudicotyledons</taxon>
        <taxon>Gunneridae</taxon>
        <taxon>Pentapetalae</taxon>
        <taxon>rosids</taxon>
        <taxon>Vitales</taxon>
        <taxon>Vitaceae</taxon>
        <taxon>Viteae</taxon>
        <taxon>Vitis</taxon>
    </lineage>
</organism>
<reference evidence="2 3" key="1">
    <citation type="journal article" date="2018" name="PLoS Genet.">
        <title>Population sequencing reveals clonal diversity and ancestral inbreeding in the grapevine cultivar Chardonnay.</title>
        <authorList>
            <person name="Roach M.J."/>
            <person name="Johnson D.L."/>
            <person name="Bohlmann J."/>
            <person name="van Vuuren H.J."/>
            <person name="Jones S.J."/>
            <person name="Pretorius I.S."/>
            <person name="Schmidt S.A."/>
            <person name="Borneman A.R."/>
        </authorList>
    </citation>
    <scope>NUCLEOTIDE SEQUENCE [LARGE SCALE GENOMIC DNA]</scope>
    <source>
        <strain evidence="3">cv. Chardonnay</strain>
        <tissue evidence="2">Leaf</tissue>
    </source>
</reference>
<comment type="caution">
    <text evidence="2">The sequence shown here is derived from an EMBL/GenBank/DDBJ whole genome shotgun (WGS) entry which is preliminary data.</text>
</comment>
<evidence type="ECO:0000256" key="1">
    <source>
        <dbReference type="SAM" id="MobiDB-lite"/>
    </source>
</evidence>
<feature type="region of interest" description="Disordered" evidence="1">
    <location>
        <begin position="20"/>
        <end position="44"/>
    </location>
</feature>
<dbReference type="AlphaFoldDB" id="A0A438KFG9"/>
<evidence type="ECO:0000313" key="2">
    <source>
        <dbReference type="EMBL" id="RVX19941.1"/>
    </source>
</evidence>
<accession>A0A438KFG9</accession>
<name>A0A438KFG9_VITVI</name>
<evidence type="ECO:0000313" key="3">
    <source>
        <dbReference type="Proteomes" id="UP000288805"/>
    </source>
</evidence>
<sequence>MNAATTLDLSNAYANYVSNQKVEGNNGQNTSGRGRGPGLNNSKEARVDVDEASAFIATSELVSDQSWYADSGAANHVIAELGNLSMKSDYHDENKLAVGNGNKLSITHVGPTEIPFLSSQDKENHQVLLQGKLEDGLYKLHIPETKNHTKSTVNSSMNPSVNPIVGLNLVE</sequence>
<dbReference type="Proteomes" id="UP000288805">
    <property type="component" value="Unassembled WGS sequence"/>
</dbReference>
<dbReference type="EMBL" id="QGNW01000007">
    <property type="protein sequence ID" value="RVX19941.1"/>
    <property type="molecule type" value="Genomic_DNA"/>
</dbReference>